<dbReference type="EMBL" id="CP083439">
    <property type="protein sequence ID" value="UKF24075.1"/>
    <property type="molecule type" value="Genomic_DNA"/>
</dbReference>
<evidence type="ECO:0000256" key="6">
    <source>
        <dbReference type="ARBA" id="ARBA00022777"/>
    </source>
</evidence>
<evidence type="ECO:0000313" key="12">
    <source>
        <dbReference type="Proteomes" id="UP001649473"/>
    </source>
</evidence>
<evidence type="ECO:0000259" key="10">
    <source>
        <dbReference type="Pfam" id="PF07730"/>
    </source>
</evidence>
<evidence type="ECO:0000256" key="8">
    <source>
        <dbReference type="ARBA" id="ARBA00023012"/>
    </source>
</evidence>
<dbReference type="Gene3D" id="1.20.5.1930">
    <property type="match status" value="1"/>
</dbReference>
<dbReference type="InterPro" id="IPR011712">
    <property type="entry name" value="Sig_transdc_His_kin_sub3_dim/P"/>
</dbReference>
<evidence type="ECO:0000256" key="1">
    <source>
        <dbReference type="ARBA" id="ARBA00000085"/>
    </source>
</evidence>
<feature type="transmembrane region" description="Helical" evidence="9">
    <location>
        <begin position="66"/>
        <end position="86"/>
    </location>
</feature>
<dbReference type="PANTHER" id="PTHR24421:SF10">
    <property type="entry name" value="NITRATE_NITRITE SENSOR PROTEIN NARQ"/>
    <property type="match status" value="1"/>
</dbReference>
<dbReference type="RefSeq" id="WP_043586367.1">
    <property type="nucleotide sequence ID" value="NZ_CP083439.1"/>
</dbReference>
<evidence type="ECO:0000256" key="4">
    <source>
        <dbReference type="ARBA" id="ARBA00022679"/>
    </source>
</evidence>
<evidence type="ECO:0000256" key="5">
    <source>
        <dbReference type="ARBA" id="ARBA00022741"/>
    </source>
</evidence>
<dbReference type="Pfam" id="PF07730">
    <property type="entry name" value="HisKA_3"/>
    <property type="match status" value="1"/>
</dbReference>
<keyword evidence="9" id="KW-0472">Membrane</keyword>
<reference evidence="12" key="1">
    <citation type="submission" date="2024-08" db="EMBL/GenBank/DDBJ databases">
        <title>Description of the novel species Clavibacter lycopersicum isolated from tomato seeds.</title>
        <authorList>
            <person name="Arizala E.D."/>
            <person name="Dobhal S."/>
            <person name="Alvarez A."/>
            <person name="Arif M."/>
        </authorList>
    </citation>
    <scope>NUCLEOTIDE SEQUENCE [LARGE SCALE GENOMIC DNA]</scope>
    <source>
        <strain evidence="12">A6099</strain>
    </source>
</reference>
<keyword evidence="12" id="KW-1185">Reference proteome</keyword>
<proteinExistence type="predicted"/>
<feature type="transmembrane region" description="Helical" evidence="9">
    <location>
        <begin position="43"/>
        <end position="59"/>
    </location>
</feature>
<dbReference type="GO" id="GO:0016301">
    <property type="term" value="F:kinase activity"/>
    <property type="evidence" value="ECO:0007669"/>
    <property type="project" value="UniProtKB-KW"/>
</dbReference>
<gene>
    <name evidence="11" type="ORF">KYT88_10070</name>
</gene>
<dbReference type="InterPro" id="IPR050482">
    <property type="entry name" value="Sensor_HK_TwoCompSys"/>
</dbReference>
<dbReference type="Gene3D" id="3.30.565.10">
    <property type="entry name" value="Histidine kinase-like ATPase, C-terminal domain"/>
    <property type="match status" value="1"/>
</dbReference>
<sequence>MTPPTDPPPTVMAARRPRLARSVFVLGVGGLTLLDALLAASPLQAVIAVAMPGLGVLVVRGRIRPWILGAVSLAVTAASLLIGPALGSGAPLGLGECFVLLIAVVASSRTAVGARAWALAGIVVVAVVGVPLRLASSDALVYAILLMAAAACALAAGAVLRDLDAERRLALEIATRQERDGLARDLHDDFTNRVTGMILSVQAIRRTLEPATAPLDAELARVEAAGGEALASMRAWVATLRATDVERDPELSAAPADGIRSLLDRWEAASPGGRAALDDGSPADLPDEVRTAAFRIVQEAVTNATRHAADAPWIRVAQRHDAGHLVVEVTSPLSAGTDGGADPVPGSSGLGLLGMRERAALVGGTVAAGRFAADGGSGDAGCVWRVLARLPLGGPS</sequence>
<keyword evidence="4" id="KW-0808">Transferase</keyword>
<keyword evidence="9" id="KW-1133">Transmembrane helix</keyword>
<comment type="catalytic activity">
    <reaction evidence="1">
        <text>ATP + protein L-histidine = ADP + protein N-phospho-L-histidine.</text>
        <dbReference type="EC" id="2.7.13.3"/>
    </reaction>
</comment>
<evidence type="ECO:0000256" key="9">
    <source>
        <dbReference type="SAM" id="Phobius"/>
    </source>
</evidence>
<keyword evidence="7" id="KW-0067">ATP-binding</keyword>
<evidence type="ECO:0000256" key="7">
    <source>
        <dbReference type="ARBA" id="ARBA00022840"/>
    </source>
</evidence>
<evidence type="ECO:0000256" key="2">
    <source>
        <dbReference type="ARBA" id="ARBA00012438"/>
    </source>
</evidence>
<feature type="transmembrane region" description="Helical" evidence="9">
    <location>
        <begin position="116"/>
        <end position="134"/>
    </location>
</feature>
<dbReference type="EC" id="2.7.13.3" evidence="2"/>
<organism evidence="11 12">
    <name type="scientific">Clavibacter seminis</name>
    <dbReference type="NCBI Taxonomy" id="2860285"/>
    <lineage>
        <taxon>Bacteria</taxon>
        <taxon>Bacillati</taxon>
        <taxon>Actinomycetota</taxon>
        <taxon>Actinomycetes</taxon>
        <taxon>Micrococcales</taxon>
        <taxon>Microbacteriaceae</taxon>
        <taxon>Clavibacter</taxon>
    </lineage>
</organism>
<dbReference type="InterPro" id="IPR036890">
    <property type="entry name" value="HATPase_C_sf"/>
</dbReference>
<dbReference type="PANTHER" id="PTHR24421">
    <property type="entry name" value="NITRATE/NITRITE SENSOR PROTEIN NARX-RELATED"/>
    <property type="match status" value="1"/>
</dbReference>
<name>A0ABY3T5A4_9MICO</name>
<feature type="transmembrane region" description="Helical" evidence="9">
    <location>
        <begin position="140"/>
        <end position="160"/>
    </location>
</feature>
<keyword evidence="8" id="KW-0902">Two-component regulatory system</keyword>
<dbReference type="SUPFAM" id="SSF55874">
    <property type="entry name" value="ATPase domain of HSP90 chaperone/DNA topoisomerase II/histidine kinase"/>
    <property type="match status" value="1"/>
</dbReference>
<keyword evidence="3" id="KW-0597">Phosphoprotein</keyword>
<keyword evidence="9" id="KW-0812">Transmembrane</keyword>
<evidence type="ECO:0000313" key="11">
    <source>
        <dbReference type="EMBL" id="UKF24075.1"/>
    </source>
</evidence>
<protein>
    <recommendedName>
        <fullName evidence="2">histidine kinase</fullName>
        <ecNumber evidence="2">2.7.13.3</ecNumber>
    </recommendedName>
</protein>
<accession>A0ABY3T5A4</accession>
<keyword evidence="6 11" id="KW-0418">Kinase</keyword>
<keyword evidence="5" id="KW-0547">Nucleotide-binding</keyword>
<feature type="domain" description="Signal transduction histidine kinase subgroup 3 dimerisation and phosphoacceptor" evidence="10">
    <location>
        <begin position="178"/>
        <end position="243"/>
    </location>
</feature>
<dbReference type="Proteomes" id="UP001649473">
    <property type="component" value="Chromosome"/>
</dbReference>
<evidence type="ECO:0000256" key="3">
    <source>
        <dbReference type="ARBA" id="ARBA00022553"/>
    </source>
</evidence>
<dbReference type="CDD" id="cd16917">
    <property type="entry name" value="HATPase_UhpB-NarQ-NarX-like"/>
    <property type="match status" value="1"/>
</dbReference>